<dbReference type="InterPro" id="IPR008271">
    <property type="entry name" value="Ser/Thr_kinase_AS"/>
</dbReference>
<dbReference type="GO" id="GO:0004674">
    <property type="term" value="F:protein serine/threonine kinase activity"/>
    <property type="evidence" value="ECO:0007669"/>
    <property type="project" value="InterPro"/>
</dbReference>
<feature type="domain" description="Protein kinase" evidence="6">
    <location>
        <begin position="22"/>
        <end position="282"/>
    </location>
</feature>
<dbReference type="InterPro" id="IPR011009">
    <property type="entry name" value="Kinase-like_dom_sf"/>
</dbReference>
<evidence type="ECO:0000256" key="3">
    <source>
        <dbReference type="ARBA" id="ARBA00022777"/>
    </source>
</evidence>
<dbReference type="PROSITE" id="PS00108">
    <property type="entry name" value="PROTEIN_KINASE_ST"/>
    <property type="match status" value="1"/>
</dbReference>
<evidence type="ECO:0000256" key="5">
    <source>
        <dbReference type="PROSITE-ProRule" id="PRU10141"/>
    </source>
</evidence>
<name>A0A2M7G5B7_9BACT</name>
<evidence type="ECO:0000259" key="6">
    <source>
        <dbReference type="PROSITE" id="PS50011"/>
    </source>
</evidence>
<protein>
    <recommendedName>
        <fullName evidence="6">Protein kinase domain-containing protein</fullName>
    </recommendedName>
</protein>
<keyword evidence="3" id="KW-0418">Kinase</keyword>
<dbReference type="EMBL" id="PFFQ01000026">
    <property type="protein sequence ID" value="PIW17181.1"/>
    <property type="molecule type" value="Genomic_DNA"/>
</dbReference>
<dbReference type="PROSITE" id="PS00107">
    <property type="entry name" value="PROTEIN_KINASE_ATP"/>
    <property type="match status" value="1"/>
</dbReference>
<dbReference type="InterPro" id="IPR045269">
    <property type="entry name" value="Atg1-like"/>
</dbReference>
<evidence type="ECO:0000313" key="8">
    <source>
        <dbReference type="Proteomes" id="UP000231019"/>
    </source>
</evidence>
<dbReference type="GO" id="GO:0005829">
    <property type="term" value="C:cytosol"/>
    <property type="evidence" value="ECO:0007669"/>
    <property type="project" value="TreeGrafter"/>
</dbReference>
<dbReference type="GO" id="GO:0005524">
    <property type="term" value="F:ATP binding"/>
    <property type="evidence" value="ECO:0007669"/>
    <property type="project" value="UniProtKB-UniRule"/>
</dbReference>
<evidence type="ECO:0000256" key="1">
    <source>
        <dbReference type="ARBA" id="ARBA00022679"/>
    </source>
</evidence>
<dbReference type="GO" id="GO:0016020">
    <property type="term" value="C:membrane"/>
    <property type="evidence" value="ECO:0007669"/>
    <property type="project" value="TreeGrafter"/>
</dbReference>
<keyword evidence="4 5" id="KW-0067">ATP-binding</keyword>
<sequence>MNVYSPERSSQLQQGMTFAERYVLLNQVGQGGMATIFQALDLHTNQKVAVKHLNLPGHLSDEEIQTRIDRFEAEAQILGLLNHPHIMALQEYLVQDSNHVMVLELLEGQELQTFVKSQKPSTRMMLKLMDQLADALEYVHSHGIIHCDLKPENIIVLKDQNLKLIDFGIARLEGVETPSSRDALVGTLSYMAPEQIQNSRVSNYQIDIYALGVVMYEIFTGSQPFVSDNPGGAMLMILNQEAPSPHLIQPALGEDLSQLILSCLKKKSQHRFLSCRQLRQFLKVVMERGFPEAQPNGPAQRAYLPQIQHFENFSLLEELVHLISHQSNGQLILWNSYQEATVWFSGGYLMHVDVKNKPYEPFQGICSLTAWESGNWMFFQRTPPQAETLAIPQSNLLIAELRKYHHEFMEYWEFYQANDIPEVVMRPSAAQISRMSEADQYLLEVIDGKLSIGQIHSILPMDRLTVMKSFKSLEDRQFLFVDRYR</sequence>
<proteinExistence type="predicted"/>
<dbReference type="CDD" id="cd14014">
    <property type="entry name" value="STKc_PknB_like"/>
    <property type="match status" value="1"/>
</dbReference>
<dbReference type="Gene3D" id="1.10.510.10">
    <property type="entry name" value="Transferase(Phosphotransferase) domain 1"/>
    <property type="match status" value="1"/>
</dbReference>
<dbReference type="InterPro" id="IPR017441">
    <property type="entry name" value="Protein_kinase_ATP_BS"/>
</dbReference>
<reference evidence="7 8" key="1">
    <citation type="submission" date="2017-09" db="EMBL/GenBank/DDBJ databases">
        <title>Depth-based differentiation of microbial function through sediment-hosted aquifers and enrichment of novel symbionts in the deep terrestrial subsurface.</title>
        <authorList>
            <person name="Probst A.J."/>
            <person name="Ladd B."/>
            <person name="Jarett J.K."/>
            <person name="Geller-Mcgrath D.E."/>
            <person name="Sieber C.M."/>
            <person name="Emerson J.B."/>
            <person name="Anantharaman K."/>
            <person name="Thomas B.C."/>
            <person name="Malmstrom R."/>
            <person name="Stieglmeier M."/>
            <person name="Klingl A."/>
            <person name="Woyke T."/>
            <person name="Ryan C.M."/>
            <person name="Banfield J.F."/>
        </authorList>
    </citation>
    <scope>NUCLEOTIDE SEQUENCE [LARGE SCALE GENOMIC DNA]</scope>
    <source>
        <strain evidence="7">CG17_big_fil_post_rev_8_21_14_2_50_48_46</strain>
    </source>
</reference>
<dbReference type="AlphaFoldDB" id="A0A2M7G5B7"/>
<dbReference type="SUPFAM" id="SSF56112">
    <property type="entry name" value="Protein kinase-like (PK-like)"/>
    <property type="match status" value="1"/>
</dbReference>
<dbReference type="InterPro" id="IPR000719">
    <property type="entry name" value="Prot_kinase_dom"/>
</dbReference>
<keyword evidence="1" id="KW-0808">Transferase</keyword>
<dbReference type="SMART" id="SM00220">
    <property type="entry name" value="S_TKc"/>
    <property type="match status" value="1"/>
</dbReference>
<evidence type="ECO:0000256" key="2">
    <source>
        <dbReference type="ARBA" id="ARBA00022741"/>
    </source>
</evidence>
<dbReference type="Proteomes" id="UP000231019">
    <property type="component" value="Unassembled WGS sequence"/>
</dbReference>
<dbReference type="PROSITE" id="PS50011">
    <property type="entry name" value="PROTEIN_KINASE_DOM"/>
    <property type="match status" value="1"/>
</dbReference>
<dbReference type="GO" id="GO:0005776">
    <property type="term" value="C:autophagosome"/>
    <property type="evidence" value="ECO:0007669"/>
    <property type="project" value="TreeGrafter"/>
</dbReference>
<evidence type="ECO:0000256" key="4">
    <source>
        <dbReference type="ARBA" id="ARBA00022840"/>
    </source>
</evidence>
<accession>A0A2M7G5B7</accession>
<organism evidence="7 8">
    <name type="scientific">bacterium (Candidatus Blackallbacteria) CG17_big_fil_post_rev_8_21_14_2_50_48_46</name>
    <dbReference type="NCBI Taxonomy" id="2014261"/>
    <lineage>
        <taxon>Bacteria</taxon>
        <taxon>Candidatus Blackallbacteria</taxon>
    </lineage>
</organism>
<keyword evidence="2 5" id="KW-0547">Nucleotide-binding</keyword>
<evidence type="ECO:0000313" key="7">
    <source>
        <dbReference type="EMBL" id="PIW17181.1"/>
    </source>
</evidence>
<comment type="caution">
    <text evidence="7">The sequence shown here is derived from an EMBL/GenBank/DDBJ whole genome shotgun (WGS) entry which is preliminary data.</text>
</comment>
<dbReference type="PANTHER" id="PTHR24348">
    <property type="entry name" value="SERINE/THREONINE-PROTEIN KINASE UNC-51-RELATED"/>
    <property type="match status" value="1"/>
</dbReference>
<feature type="binding site" evidence="5">
    <location>
        <position position="51"/>
    </location>
    <ligand>
        <name>ATP</name>
        <dbReference type="ChEBI" id="CHEBI:30616"/>
    </ligand>
</feature>
<dbReference type="Pfam" id="PF00069">
    <property type="entry name" value="Pkinase"/>
    <property type="match status" value="1"/>
</dbReference>
<dbReference type="GO" id="GO:0000407">
    <property type="term" value="C:phagophore assembly site"/>
    <property type="evidence" value="ECO:0007669"/>
    <property type="project" value="TreeGrafter"/>
</dbReference>
<gene>
    <name evidence="7" type="ORF">COW36_09415</name>
</gene>
<dbReference type="PANTHER" id="PTHR24348:SF22">
    <property type="entry name" value="NON-SPECIFIC SERINE_THREONINE PROTEIN KINASE"/>
    <property type="match status" value="1"/>
</dbReference>